<dbReference type="PANTHER" id="PTHR43060">
    <property type="entry name" value="3-HYDROXYISOBUTYRATE DEHYDROGENASE-LIKE 1, MITOCHONDRIAL-RELATED"/>
    <property type="match status" value="1"/>
</dbReference>
<evidence type="ECO:0000256" key="1">
    <source>
        <dbReference type="ARBA" id="ARBA00009080"/>
    </source>
</evidence>
<evidence type="ECO:0000259" key="5">
    <source>
        <dbReference type="Pfam" id="PF14833"/>
    </source>
</evidence>
<dbReference type="Pfam" id="PF14833">
    <property type="entry name" value="NAD_binding_11"/>
    <property type="match status" value="1"/>
</dbReference>
<dbReference type="SUPFAM" id="SSF51735">
    <property type="entry name" value="NAD(P)-binding Rossmann-fold domains"/>
    <property type="match status" value="1"/>
</dbReference>
<protein>
    <submittedName>
        <fullName evidence="6">NAD(P)-dependent oxidoreductase</fullName>
    </submittedName>
</protein>
<evidence type="ECO:0000259" key="4">
    <source>
        <dbReference type="Pfam" id="PF03446"/>
    </source>
</evidence>
<sequence length="295" mass="32000">MTLTPQTVKVGFIGTGVMGKSMAANLIRAGYEVHVYNRTKAKAEELLDMGAKLHEDTATLAKEANVIITMVGFPSDVEQIYLGELGVIYHAKPGTYLIDMTTSSPSLAKRIYEAAKQKHMFSLDAPVSGGDLGAREAKLSIMVGGDEEVFDSVLPIFRIMGTNIVYQGQAGAGQHTKLCNQIAIASNMIGVCEALVYARKAGLDELSVLKSIESGAAGSWSLSRLGPKMIRQDFEPGFYVKHFIKDISIALQSAEELNLPTHGLKLAKSLYDRLAELGEEDSGTQALYKIYNYID</sequence>
<dbReference type="Gene3D" id="3.40.50.720">
    <property type="entry name" value="NAD(P)-binding Rossmann-like Domain"/>
    <property type="match status" value="1"/>
</dbReference>
<dbReference type="InterPro" id="IPR029154">
    <property type="entry name" value="HIBADH-like_NADP-bd"/>
</dbReference>
<evidence type="ECO:0000313" key="6">
    <source>
        <dbReference type="EMBL" id="MCZ8517088.1"/>
    </source>
</evidence>
<keyword evidence="3" id="KW-0520">NAD</keyword>
<dbReference type="Gene3D" id="1.10.1040.10">
    <property type="entry name" value="N-(1-d-carboxylethyl)-l-norvaline Dehydrogenase, domain 2"/>
    <property type="match status" value="1"/>
</dbReference>
<name>A0ABT4QJN5_9BACL</name>
<dbReference type="InterPro" id="IPR015815">
    <property type="entry name" value="HIBADH-related"/>
</dbReference>
<proteinExistence type="inferred from homology"/>
<dbReference type="PIRSF" id="PIRSF000103">
    <property type="entry name" value="HIBADH"/>
    <property type="match status" value="1"/>
</dbReference>
<evidence type="ECO:0000256" key="2">
    <source>
        <dbReference type="ARBA" id="ARBA00023002"/>
    </source>
</evidence>
<evidence type="ECO:0000313" key="7">
    <source>
        <dbReference type="Proteomes" id="UP001527882"/>
    </source>
</evidence>
<dbReference type="Pfam" id="PF03446">
    <property type="entry name" value="NAD_binding_2"/>
    <property type="match status" value="1"/>
</dbReference>
<keyword evidence="2" id="KW-0560">Oxidoreductase</keyword>
<gene>
    <name evidence="6" type="ORF">O9H85_33010</name>
</gene>
<feature type="domain" description="6-phosphogluconate dehydrogenase NADP-binding" evidence="4">
    <location>
        <begin position="9"/>
        <end position="168"/>
    </location>
</feature>
<dbReference type="Proteomes" id="UP001527882">
    <property type="component" value="Unassembled WGS sequence"/>
</dbReference>
<evidence type="ECO:0000256" key="3">
    <source>
        <dbReference type="ARBA" id="ARBA00023027"/>
    </source>
</evidence>
<dbReference type="EMBL" id="JAQAGZ010000031">
    <property type="protein sequence ID" value="MCZ8517088.1"/>
    <property type="molecule type" value="Genomic_DNA"/>
</dbReference>
<dbReference type="InterPro" id="IPR036291">
    <property type="entry name" value="NAD(P)-bd_dom_sf"/>
</dbReference>
<comment type="similarity">
    <text evidence="1">Belongs to the HIBADH-related family.</text>
</comment>
<comment type="caution">
    <text evidence="6">The sequence shown here is derived from an EMBL/GenBank/DDBJ whole genome shotgun (WGS) entry which is preliminary data.</text>
</comment>
<keyword evidence="7" id="KW-1185">Reference proteome</keyword>
<reference evidence="6 7" key="1">
    <citation type="submission" date="2022-12" db="EMBL/GenBank/DDBJ databases">
        <title>Draft genome sequence of Paenibacillus sp. dW9.</title>
        <authorList>
            <person name="Choi E.-W."/>
            <person name="Kim D.-U."/>
        </authorList>
    </citation>
    <scope>NUCLEOTIDE SEQUENCE [LARGE SCALE GENOMIC DNA]</scope>
    <source>
        <strain evidence="7">dW9</strain>
    </source>
</reference>
<dbReference type="InterPro" id="IPR008927">
    <property type="entry name" value="6-PGluconate_DH-like_C_sf"/>
</dbReference>
<dbReference type="InterPro" id="IPR006115">
    <property type="entry name" value="6PGDH_NADP-bd"/>
</dbReference>
<dbReference type="InterPro" id="IPR013328">
    <property type="entry name" value="6PGD_dom2"/>
</dbReference>
<organism evidence="6 7">
    <name type="scientific">Paenibacillus gyeongsangnamensis</name>
    <dbReference type="NCBI Taxonomy" id="3388067"/>
    <lineage>
        <taxon>Bacteria</taxon>
        <taxon>Bacillati</taxon>
        <taxon>Bacillota</taxon>
        <taxon>Bacilli</taxon>
        <taxon>Bacillales</taxon>
        <taxon>Paenibacillaceae</taxon>
        <taxon>Paenibacillus</taxon>
    </lineage>
</organism>
<accession>A0ABT4QJN5</accession>
<dbReference type="RefSeq" id="WP_269885620.1">
    <property type="nucleotide sequence ID" value="NZ_JAQAGZ010000031.1"/>
</dbReference>
<dbReference type="PANTHER" id="PTHR43060:SF15">
    <property type="entry name" value="3-HYDROXYISOBUTYRATE DEHYDROGENASE-LIKE 1, MITOCHONDRIAL-RELATED"/>
    <property type="match status" value="1"/>
</dbReference>
<feature type="domain" description="3-hydroxyisobutyrate dehydrogenase-like NAD-binding" evidence="5">
    <location>
        <begin position="171"/>
        <end position="291"/>
    </location>
</feature>
<dbReference type="SUPFAM" id="SSF48179">
    <property type="entry name" value="6-phosphogluconate dehydrogenase C-terminal domain-like"/>
    <property type="match status" value="1"/>
</dbReference>